<dbReference type="PANTHER" id="PTHR46599:SF6">
    <property type="entry name" value="DUAL SPECIFICITY PHOSPHATASE 26"/>
    <property type="match status" value="1"/>
</dbReference>
<proteinExistence type="predicted"/>
<dbReference type="Pfam" id="PF13843">
    <property type="entry name" value="DDE_Tnp_1_7"/>
    <property type="match status" value="1"/>
</dbReference>
<dbReference type="EMBL" id="VTPC01046159">
    <property type="protein sequence ID" value="KAF2890809.1"/>
    <property type="molecule type" value="Genomic_DNA"/>
</dbReference>
<dbReference type="AlphaFoldDB" id="A0A8K0CQM8"/>
<organism evidence="2 3">
    <name type="scientific">Ignelater luminosus</name>
    <name type="common">Cucubano</name>
    <name type="synonym">Pyrophorus luminosus</name>
    <dbReference type="NCBI Taxonomy" id="2038154"/>
    <lineage>
        <taxon>Eukaryota</taxon>
        <taxon>Metazoa</taxon>
        <taxon>Ecdysozoa</taxon>
        <taxon>Arthropoda</taxon>
        <taxon>Hexapoda</taxon>
        <taxon>Insecta</taxon>
        <taxon>Pterygota</taxon>
        <taxon>Neoptera</taxon>
        <taxon>Endopterygota</taxon>
        <taxon>Coleoptera</taxon>
        <taxon>Polyphaga</taxon>
        <taxon>Elateriformia</taxon>
        <taxon>Elateroidea</taxon>
        <taxon>Elateridae</taxon>
        <taxon>Agrypninae</taxon>
        <taxon>Pyrophorini</taxon>
        <taxon>Ignelater</taxon>
    </lineage>
</organism>
<accession>A0A8K0CQM8</accession>
<dbReference type="InterPro" id="IPR029526">
    <property type="entry name" value="PGBD"/>
</dbReference>
<dbReference type="PANTHER" id="PTHR46599">
    <property type="entry name" value="PIGGYBAC TRANSPOSABLE ELEMENT-DERIVED PROTEIN 4"/>
    <property type="match status" value="1"/>
</dbReference>
<feature type="non-terminal residue" evidence="2">
    <location>
        <position position="1"/>
    </location>
</feature>
<keyword evidence="3" id="KW-1185">Reference proteome</keyword>
<feature type="domain" description="PiggyBac transposable element-derived protein" evidence="1">
    <location>
        <begin position="72"/>
        <end position="144"/>
    </location>
</feature>
<protein>
    <recommendedName>
        <fullName evidence="1">PiggyBac transposable element-derived protein domain-containing protein</fullName>
    </recommendedName>
</protein>
<evidence type="ECO:0000259" key="1">
    <source>
        <dbReference type="Pfam" id="PF13843"/>
    </source>
</evidence>
<evidence type="ECO:0000313" key="3">
    <source>
        <dbReference type="Proteomes" id="UP000801492"/>
    </source>
</evidence>
<dbReference type="Proteomes" id="UP000801492">
    <property type="component" value="Unassembled WGS sequence"/>
</dbReference>
<gene>
    <name evidence="2" type="ORF">ILUMI_15364</name>
</gene>
<name>A0A8K0CQM8_IGNLU</name>
<reference evidence="2" key="1">
    <citation type="submission" date="2019-08" db="EMBL/GenBank/DDBJ databases">
        <title>The genome of the North American firefly Photinus pyralis.</title>
        <authorList>
            <consortium name="Photinus pyralis genome working group"/>
            <person name="Fallon T.R."/>
            <person name="Sander Lower S.E."/>
            <person name="Weng J.-K."/>
        </authorList>
    </citation>
    <scope>NUCLEOTIDE SEQUENCE</scope>
    <source>
        <strain evidence="2">TRF0915ILg1</strain>
        <tissue evidence="2">Whole body</tissue>
    </source>
</reference>
<evidence type="ECO:0000313" key="2">
    <source>
        <dbReference type="EMBL" id="KAF2890809.1"/>
    </source>
</evidence>
<dbReference type="OrthoDB" id="6782332at2759"/>
<comment type="caution">
    <text evidence="2">The sequence shown here is derived from an EMBL/GenBank/DDBJ whole genome shotgun (WGS) entry which is preliminary data.</text>
</comment>
<sequence length="144" mass="16208">MASTSKALTDAELEAIINDPSSYLLENESVADENLFITGDHDSEFAVSSDSLEDNASESEEDQVTNKFITRTGRQIFRATMSVSRFLFITACLAFDNQATRNERKTYDKLAAIRELWDLFITNGQLHYSPGENVTIDDILVPFR</sequence>